<protein>
    <submittedName>
        <fullName evidence="7">Chaperone protein DnaJ</fullName>
    </submittedName>
</protein>
<dbReference type="Pfam" id="PF01556">
    <property type="entry name" value="DnaJ_C"/>
    <property type="match status" value="1"/>
</dbReference>
<evidence type="ECO:0000256" key="5">
    <source>
        <dbReference type="ARBA" id="ARBA00022833"/>
    </source>
</evidence>
<keyword evidence="5" id="KW-0862">Zinc</keyword>
<dbReference type="PANTHER" id="PTHR43096">
    <property type="entry name" value="DNAJ HOMOLOG 1, MITOCHONDRIAL-RELATED"/>
    <property type="match status" value="1"/>
</dbReference>
<organism evidence="7">
    <name type="scientific">Blautia glucerasea</name>
    <dbReference type="NCBI Taxonomy" id="536633"/>
    <lineage>
        <taxon>Bacteria</taxon>
        <taxon>Bacillati</taxon>
        <taxon>Bacillota</taxon>
        <taxon>Clostridia</taxon>
        <taxon>Lachnospirales</taxon>
        <taxon>Lachnospiraceae</taxon>
        <taxon>Blautia</taxon>
    </lineage>
</organism>
<dbReference type="PANTHER" id="PTHR43096:SF10">
    <property type="entry name" value="CHAPERONE PROTEIN DNAJ A6, CHLOROPLASTIC"/>
    <property type="match status" value="1"/>
</dbReference>
<dbReference type="Gene3D" id="2.60.260.20">
    <property type="entry name" value="Urease metallochaperone UreE, N-terminal domain"/>
    <property type="match status" value="2"/>
</dbReference>
<dbReference type="InterPro" id="IPR018253">
    <property type="entry name" value="DnaJ_domain_CS"/>
</dbReference>
<dbReference type="GO" id="GO:0008270">
    <property type="term" value="F:zinc ion binding"/>
    <property type="evidence" value="ECO:0007669"/>
    <property type="project" value="UniProtKB-KW"/>
</dbReference>
<dbReference type="CDD" id="cd06257">
    <property type="entry name" value="DnaJ"/>
    <property type="match status" value="1"/>
</dbReference>
<accession>A0A6N2TD88</accession>
<evidence type="ECO:0000256" key="4">
    <source>
        <dbReference type="ARBA" id="ARBA00022771"/>
    </source>
</evidence>
<dbReference type="InterPro" id="IPR002939">
    <property type="entry name" value="DnaJ_C"/>
</dbReference>
<dbReference type="GO" id="GO:0051082">
    <property type="term" value="F:unfolded protein binding"/>
    <property type="evidence" value="ECO:0007669"/>
    <property type="project" value="InterPro"/>
</dbReference>
<dbReference type="PRINTS" id="PR00625">
    <property type="entry name" value="JDOMAIN"/>
</dbReference>
<evidence type="ECO:0000256" key="3">
    <source>
        <dbReference type="ARBA" id="ARBA00022737"/>
    </source>
</evidence>
<evidence type="ECO:0000313" key="7">
    <source>
        <dbReference type="EMBL" id="VYT03535.1"/>
    </source>
</evidence>
<proteinExistence type="predicted"/>
<keyword evidence="1" id="KW-0235">DNA replication</keyword>
<dbReference type="CDD" id="cd10747">
    <property type="entry name" value="DnaJ_C"/>
    <property type="match status" value="1"/>
</dbReference>
<dbReference type="SUPFAM" id="SSF49493">
    <property type="entry name" value="HSP40/DnaJ peptide-binding domain"/>
    <property type="match status" value="2"/>
</dbReference>
<dbReference type="FunFam" id="2.60.260.20:FF:000009">
    <property type="entry name" value="Putative Mitochondrial DnaJ chaperone"/>
    <property type="match status" value="1"/>
</dbReference>
<dbReference type="SMART" id="SM00271">
    <property type="entry name" value="DnaJ"/>
    <property type="match status" value="1"/>
</dbReference>
<dbReference type="AlphaFoldDB" id="A0A6N2TD88"/>
<dbReference type="RefSeq" id="WP_412109976.1">
    <property type="nucleotide sequence ID" value="NZ_CACRST010000013.1"/>
</dbReference>
<dbReference type="GO" id="GO:0006260">
    <property type="term" value="P:DNA replication"/>
    <property type="evidence" value="ECO:0007669"/>
    <property type="project" value="UniProtKB-KW"/>
</dbReference>
<keyword evidence="4" id="KW-0863">Zinc-finger</keyword>
<gene>
    <name evidence="7" type="primary">dnaJ_1</name>
    <name evidence="7" type="ORF">BGLFYP119_01556</name>
</gene>
<name>A0A6N2TD88_9FIRM</name>
<dbReference type="GO" id="GO:0042026">
    <property type="term" value="P:protein refolding"/>
    <property type="evidence" value="ECO:0007669"/>
    <property type="project" value="TreeGrafter"/>
</dbReference>
<dbReference type="PROSITE" id="PS00636">
    <property type="entry name" value="DNAJ_1"/>
    <property type="match status" value="1"/>
</dbReference>
<dbReference type="SUPFAM" id="SSF46565">
    <property type="entry name" value="Chaperone J-domain"/>
    <property type="match status" value="1"/>
</dbReference>
<evidence type="ECO:0000259" key="6">
    <source>
        <dbReference type="PROSITE" id="PS50076"/>
    </source>
</evidence>
<sequence>MAKRDFYDVLGIGRNADEKEIKRAYRKLAKKYHPDTNPGDNEAEQKFKEVTEAYNVLSDAEKKKLYDQFGMAAFEEGFGAGAQNGQGGSYSGFGGQNGTGSFRGFDFGQGGNGAYREYHFEGGDMDDIFGDIFGNMFHGGSGRDFSGHGFDGSGFSEGFGSQVENMKGRDIRSEVRVSFHEAVFGCDRVLQLSFGEAGGKIQKIQVHIPAGIEDGKSIRLRGKGNPGYGGGAPGDLLLKVHVEPKAGWERKGADIYTTAEIPFITAVLGGEEKFSTLYGDVMCRIPAGTQSGGRIRLRGKGAPSVKNPSVRGDQYVTIRIQVPKEVSREAAEKLKEYDRAMKQGRTVKRGSAM</sequence>
<reference evidence="7" key="1">
    <citation type="submission" date="2019-11" db="EMBL/GenBank/DDBJ databases">
        <authorList>
            <person name="Feng L."/>
        </authorList>
    </citation>
    <scope>NUCLEOTIDE SEQUENCE</scope>
    <source>
        <strain evidence="7">BgluceraseaLFYP119</strain>
    </source>
</reference>
<dbReference type="InterPro" id="IPR036869">
    <property type="entry name" value="J_dom_sf"/>
</dbReference>
<dbReference type="GO" id="GO:0005737">
    <property type="term" value="C:cytoplasm"/>
    <property type="evidence" value="ECO:0007669"/>
    <property type="project" value="TreeGrafter"/>
</dbReference>
<keyword evidence="2" id="KW-0479">Metal-binding</keyword>
<dbReference type="Gene3D" id="1.10.287.110">
    <property type="entry name" value="DnaJ domain"/>
    <property type="match status" value="1"/>
</dbReference>
<dbReference type="Pfam" id="PF00226">
    <property type="entry name" value="DnaJ"/>
    <property type="match status" value="1"/>
</dbReference>
<feature type="domain" description="J" evidence="6">
    <location>
        <begin position="5"/>
        <end position="70"/>
    </location>
</feature>
<keyword evidence="3" id="KW-0677">Repeat</keyword>
<dbReference type="InterPro" id="IPR008971">
    <property type="entry name" value="HSP40/DnaJ_pept-bd"/>
</dbReference>
<evidence type="ECO:0000256" key="2">
    <source>
        <dbReference type="ARBA" id="ARBA00022723"/>
    </source>
</evidence>
<evidence type="ECO:0000256" key="1">
    <source>
        <dbReference type="ARBA" id="ARBA00022705"/>
    </source>
</evidence>
<dbReference type="FunFam" id="2.60.260.20:FF:000005">
    <property type="entry name" value="Chaperone protein dnaJ 1, mitochondrial"/>
    <property type="match status" value="1"/>
</dbReference>
<dbReference type="EMBL" id="CACRST010000013">
    <property type="protein sequence ID" value="VYT03535.1"/>
    <property type="molecule type" value="Genomic_DNA"/>
</dbReference>
<dbReference type="InterPro" id="IPR001623">
    <property type="entry name" value="DnaJ_domain"/>
</dbReference>
<dbReference type="PROSITE" id="PS50076">
    <property type="entry name" value="DNAJ_2"/>
    <property type="match status" value="1"/>
</dbReference>